<dbReference type="InterPro" id="IPR006143">
    <property type="entry name" value="RND_pump_MFP"/>
</dbReference>
<evidence type="ECO:0000256" key="2">
    <source>
        <dbReference type="SAM" id="MobiDB-lite"/>
    </source>
</evidence>
<dbReference type="Pfam" id="PF25917">
    <property type="entry name" value="BSH_RND"/>
    <property type="match status" value="1"/>
</dbReference>
<reference evidence="5" key="1">
    <citation type="submission" date="2020-07" db="EMBL/GenBank/DDBJ databases">
        <title>Huge and variable diversity of episymbiotic CPR bacteria and DPANN archaea in groundwater ecosystems.</title>
        <authorList>
            <person name="He C.Y."/>
            <person name="Keren R."/>
            <person name="Whittaker M."/>
            <person name="Farag I.F."/>
            <person name="Doudna J."/>
            <person name="Cate J.H.D."/>
            <person name="Banfield J.F."/>
        </authorList>
    </citation>
    <scope>NUCLEOTIDE SEQUENCE</scope>
    <source>
        <strain evidence="5">NC_groundwater_1586_Pr3_B-0.1um_66_15</strain>
    </source>
</reference>
<dbReference type="Pfam" id="PF25954">
    <property type="entry name" value="Beta-barrel_RND_2"/>
    <property type="match status" value="1"/>
</dbReference>
<sequence length="407" mass="41713">MRAIYSYGVALVIVLVLAVWLATGTLVTGGKGPGNGEKPVVSLIEQDGGPLTDAVEKSGINAEPSKEGEVDPSKTIAERNDADGNGANAAPRSVRIETISAQNMPIEVPLRGRTKAKASVSVVAQTSGIIQTVSVTKGQSVKAGDVLCTLDQGARKLAVDQAQASVDQAQTAYDVNQTLVKKGLAAPNTALAAEAALAGAKTGLESAQLELARTEIKAGVDGVVEGPLAAVGSMLGMGAPCATVVQLDPMLFIASVPEARIGYAKLGLKASITTVTGDKAEGTVTYIAATADDATRSFPVEIEIPNADGKLRDGITADAVVNVGTAPVHVLRQSVLTLDDEGVLGIRTVEAGNKVAFHPVTIVKDTRDGVWVVGLPFKINVITVGQEFVQPGQIVDAKTADGEQPAS</sequence>
<dbReference type="AlphaFoldDB" id="A0A933KYP9"/>
<comment type="caution">
    <text evidence="5">The sequence shown here is derived from an EMBL/GenBank/DDBJ whole genome shotgun (WGS) entry which is preliminary data.</text>
</comment>
<feature type="domain" description="Multidrug resistance protein MdtA-like barrel-sandwich hybrid" evidence="3">
    <location>
        <begin position="120"/>
        <end position="245"/>
    </location>
</feature>
<dbReference type="EMBL" id="JACRAF010000016">
    <property type="protein sequence ID" value="MBI4921039.1"/>
    <property type="molecule type" value="Genomic_DNA"/>
</dbReference>
<dbReference type="Gene3D" id="2.40.50.100">
    <property type="match status" value="1"/>
</dbReference>
<dbReference type="GO" id="GO:0015562">
    <property type="term" value="F:efflux transmembrane transporter activity"/>
    <property type="evidence" value="ECO:0007669"/>
    <property type="project" value="TreeGrafter"/>
</dbReference>
<feature type="domain" description="CusB-like beta-barrel" evidence="4">
    <location>
        <begin position="254"/>
        <end position="320"/>
    </location>
</feature>
<dbReference type="SUPFAM" id="SSF111369">
    <property type="entry name" value="HlyD-like secretion proteins"/>
    <property type="match status" value="1"/>
</dbReference>
<dbReference type="Gene3D" id="2.40.30.170">
    <property type="match status" value="1"/>
</dbReference>
<name>A0A933KYP9_9HYPH</name>
<proteinExistence type="inferred from homology"/>
<evidence type="ECO:0000313" key="6">
    <source>
        <dbReference type="Proteomes" id="UP000782610"/>
    </source>
</evidence>
<evidence type="ECO:0000259" key="3">
    <source>
        <dbReference type="Pfam" id="PF25917"/>
    </source>
</evidence>
<organism evidence="5 6">
    <name type="scientific">Devosia nanyangense</name>
    <dbReference type="NCBI Taxonomy" id="1228055"/>
    <lineage>
        <taxon>Bacteria</taxon>
        <taxon>Pseudomonadati</taxon>
        <taxon>Pseudomonadota</taxon>
        <taxon>Alphaproteobacteria</taxon>
        <taxon>Hyphomicrobiales</taxon>
        <taxon>Devosiaceae</taxon>
        <taxon>Devosia</taxon>
    </lineage>
</organism>
<dbReference type="Proteomes" id="UP000782610">
    <property type="component" value="Unassembled WGS sequence"/>
</dbReference>
<dbReference type="GO" id="GO:1990281">
    <property type="term" value="C:efflux pump complex"/>
    <property type="evidence" value="ECO:0007669"/>
    <property type="project" value="TreeGrafter"/>
</dbReference>
<feature type="region of interest" description="Disordered" evidence="2">
    <location>
        <begin position="62"/>
        <end position="89"/>
    </location>
</feature>
<protein>
    <submittedName>
        <fullName evidence="5">Efflux RND transporter periplasmic adaptor subunit</fullName>
    </submittedName>
</protein>
<dbReference type="NCBIfam" id="TIGR01730">
    <property type="entry name" value="RND_mfp"/>
    <property type="match status" value="1"/>
</dbReference>
<evidence type="ECO:0000313" key="5">
    <source>
        <dbReference type="EMBL" id="MBI4921039.1"/>
    </source>
</evidence>
<gene>
    <name evidence="5" type="ORF">HY834_04770</name>
</gene>
<dbReference type="PANTHER" id="PTHR30469">
    <property type="entry name" value="MULTIDRUG RESISTANCE PROTEIN MDTA"/>
    <property type="match status" value="1"/>
</dbReference>
<dbReference type="InterPro" id="IPR058792">
    <property type="entry name" value="Beta-barrel_RND_2"/>
</dbReference>
<evidence type="ECO:0000256" key="1">
    <source>
        <dbReference type="ARBA" id="ARBA00009477"/>
    </source>
</evidence>
<accession>A0A933KYP9</accession>
<dbReference type="Gene3D" id="1.20.1600.10">
    <property type="entry name" value="Outer membrane efflux proteins (OEP)"/>
    <property type="match status" value="1"/>
</dbReference>
<evidence type="ECO:0000259" key="4">
    <source>
        <dbReference type="Pfam" id="PF25954"/>
    </source>
</evidence>
<comment type="similarity">
    <text evidence="1">Belongs to the membrane fusion protein (MFP) (TC 8.A.1) family.</text>
</comment>
<feature type="compositionally biased region" description="Basic and acidic residues" evidence="2">
    <location>
        <begin position="64"/>
        <end position="82"/>
    </location>
</feature>
<dbReference type="InterPro" id="IPR058625">
    <property type="entry name" value="MdtA-like_BSH"/>
</dbReference>
<dbReference type="PANTHER" id="PTHR30469:SF29">
    <property type="entry name" value="BLR2860 PROTEIN"/>
    <property type="match status" value="1"/>
</dbReference>